<sequence>MTKLVLDLNKGIPFNLYENEIVGAVILSLFCDARGTEQDGTIGRGWWGDALTERDEWGSRLWELDRSKEVSETLHRAEDAAKDALHWMIEDGICESISITAYSPRREILGLMIKLDNRRFDLELQHAL</sequence>
<dbReference type="EMBL" id="MTAB01000015">
    <property type="protein sequence ID" value="OSI20408.1"/>
    <property type="molecule type" value="Genomic_DNA"/>
</dbReference>
<name>A0A1X3DHI8_9NEIS</name>
<evidence type="ECO:0000313" key="2">
    <source>
        <dbReference type="Proteomes" id="UP000193303"/>
    </source>
</evidence>
<dbReference type="AlphaFoldDB" id="A0A1X3DHI8"/>
<accession>A0A1X3DHI8</accession>
<gene>
    <name evidence="1" type="ORF">BV912_07505</name>
</gene>
<dbReference type="Proteomes" id="UP000193303">
    <property type="component" value="Unassembled WGS sequence"/>
</dbReference>
<proteinExistence type="predicted"/>
<evidence type="ECO:0000313" key="1">
    <source>
        <dbReference type="EMBL" id="OSI20408.1"/>
    </source>
</evidence>
<evidence type="ECO:0008006" key="3">
    <source>
        <dbReference type="Google" id="ProtNLM"/>
    </source>
</evidence>
<comment type="caution">
    <text evidence="1">The sequence shown here is derived from an EMBL/GenBank/DDBJ whole genome shotgun (WGS) entry which is preliminary data.</text>
</comment>
<protein>
    <recommendedName>
        <fullName evidence="3">Phage protein GP46</fullName>
    </recommendedName>
</protein>
<dbReference type="OrthoDB" id="6689897at2"/>
<organism evidence="1 2">
    <name type="scientific">Neisseria dumasiana</name>
    <dbReference type="NCBI Taxonomy" id="1931275"/>
    <lineage>
        <taxon>Bacteria</taxon>
        <taxon>Pseudomonadati</taxon>
        <taxon>Pseudomonadota</taxon>
        <taxon>Betaproteobacteria</taxon>
        <taxon>Neisseriales</taxon>
        <taxon>Neisseriaceae</taxon>
        <taxon>Neisseria</taxon>
    </lineage>
</organism>
<dbReference type="Pfam" id="PF07409">
    <property type="entry name" value="GP46"/>
    <property type="match status" value="1"/>
</dbReference>
<dbReference type="RefSeq" id="WP_085359574.1">
    <property type="nucleotide sequence ID" value="NZ_MTAB01000015.1"/>
</dbReference>
<dbReference type="InterPro" id="IPR010877">
    <property type="entry name" value="Phage_Mu_Gp46"/>
</dbReference>
<reference evidence="2" key="1">
    <citation type="submission" date="2017-01" db="EMBL/GenBank/DDBJ databases">
        <authorList>
            <person name="Mah S.A."/>
            <person name="Swanson W.J."/>
            <person name="Moy G.W."/>
            <person name="Vacquier V.D."/>
        </authorList>
    </citation>
    <scope>NUCLEOTIDE SEQUENCE [LARGE SCALE GENOMIC DNA]</scope>
    <source>
        <strain evidence="2">124861</strain>
    </source>
</reference>